<name>A0AAV4X960_CAEEX</name>
<dbReference type="EMBL" id="BPLR01017311">
    <property type="protein sequence ID" value="GIY90319.1"/>
    <property type="molecule type" value="Genomic_DNA"/>
</dbReference>
<comment type="caution">
    <text evidence="1">The sequence shown here is derived from an EMBL/GenBank/DDBJ whole genome shotgun (WGS) entry which is preliminary data.</text>
</comment>
<gene>
    <name evidence="1" type="ORF">CEXT_664311</name>
</gene>
<evidence type="ECO:0000313" key="2">
    <source>
        <dbReference type="Proteomes" id="UP001054945"/>
    </source>
</evidence>
<keyword evidence="2" id="KW-1185">Reference proteome</keyword>
<sequence>MLTFLVTIKVFDIFNGRRSKKLWVLFRVLLALLSWNSLSWDMFLPAPLKPIPYDDQPSVHLTLLKASFKKIFHRRQAGPHSPF</sequence>
<feature type="non-terminal residue" evidence="1">
    <location>
        <position position="83"/>
    </location>
</feature>
<dbReference type="Proteomes" id="UP001054945">
    <property type="component" value="Unassembled WGS sequence"/>
</dbReference>
<accession>A0AAV4X960</accession>
<organism evidence="1 2">
    <name type="scientific">Caerostris extrusa</name>
    <name type="common">Bark spider</name>
    <name type="synonym">Caerostris bankana</name>
    <dbReference type="NCBI Taxonomy" id="172846"/>
    <lineage>
        <taxon>Eukaryota</taxon>
        <taxon>Metazoa</taxon>
        <taxon>Ecdysozoa</taxon>
        <taxon>Arthropoda</taxon>
        <taxon>Chelicerata</taxon>
        <taxon>Arachnida</taxon>
        <taxon>Araneae</taxon>
        <taxon>Araneomorphae</taxon>
        <taxon>Entelegynae</taxon>
        <taxon>Araneoidea</taxon>
        <taxon>Araneidae</taxon>
        <taxon>Caerostris</taxon>
    </lineage>
</organism>
<evidence type="ECO:0000313" key="1">
    <source>
        <dbReference type="EMBL" id="GIY90319.1"/>
    </source>
</evidence>
<protein>
    <submittedName>
        <fullName evidence="1">Uncharacterized protein</fullName>
    </submittedName>
</protein>
<reference evidence="1 2" key="1">
    <citation type="submission" date="2021-06" db="EMBL/GenBank/DDBJ databases">
        <title>Caerostris extrusa draft genome.</title>
        <authorList>
            <person name="Kono N."/>
            <person name="Arakawa K."/>
        </authorList>
    </citation>
    <scope>NUCLEOTIDE SEQUENCE [LARGE SCALE GENOMIC DNA]</scope>
</reference>
<proteinExistence type="predicted"/>
<dbReference type="AlphaFoldDB" id="A0AAV4X960"/>